<keyword evidence="9" id="KW-1185">Reference proteome</keyword>
<comment type="similarity">
    <text evidence="5">Belongs to the SAT4 family.</text>
</comment>
<feature type="domain" description="Rhodopsin" evidence="7">
    <location>
        <begin position="62"/>
        <end position="295"/>
    </location>
</feature>
<feature type="transmembrane region" description="Helical" evidence="6">
    <location>
        <begin position="111"/>
        <end position="137"/>
    </location>
</feature>
<evidence type="ECO:0000256" key="5">
    <source>
        <dbReference type="ARBA" id="ARBA00038359"/>
    </source>
</evidence>
<feature type="transmembrane region" description="Helical" evidence="6">
    <location>
        <begin position="266"/>
        <end position="291"/>
    </location>
</feature>
<feature type="transmembrane region" description="Helical" evidence="6">
    <location>
        <begin position="232"/>
        <end position="254"/>
    </location>
</feature>
<gene>
    <name evidence="8" type="ORF">NPX13_g8511</name>
</gene>
<evidence type="ECO:0000256" key="4">
    <source>
        <dbReference type="ARBA" id="ARBA00023136"/>
    </source>
</evidence>
<comment type="caution">
    <text evidence="8">The sequence shown here is derived from an EMBL/GenBank/DDBJ whole genome shotgun (WGS) entry which is preliminary data.</text>
</comment>
<keyword evidence="3 6" id="KW-1133">Transmembrane helix</keyword>
<dbReference type="AlphaFoldDB" id="A0A9W8N8J1"/>
<reference evidence="8" key="1">
    <citation type="submission" date="2022-07" db="EMBL/GenBank/DDBJ databases">
        <title>Genome Sequence of Xylaria arbuscula.</title>
        <authorList>
            <person name="Buettner E."/>
        </authorList>
    </citation>
    <scope>NUCLEOTIDE SEQUENCE</scope>
    <source>
        <strain evidence="8">VT107</strain>
    </source>
</reference>
<feature type="transmembrane region" description="Helical" evidence="6">
    <location>
        <begin position="149"/>
        <end position="170"/>
    </location>
</feature>
<organism evidence="8 9">
    <name type="scientific">Xylaria arbuscula</name>
    <dbReference type="NCBI Taxonomy" id="114810"/>
    <lineage>
        <taxon>Eukaryota</taxon>
        <taxon>Fungi</taxon>
        <taxon>Dikarya</taxon>
        <taxon>Ascomycota</taxon>
        <taxon>Pezizomycotina</taxon>
        <taxon>Sordariomycetes</taxon>
        <taxon>Xylariomycetidae</taxon>
        <taxon>Xylariales</taxon>
        <taxon>Xylariaceae</taxon>
        <taxon>Xylaria</taxon>
    </lineage>
</organism>
<dbReference type="EMBL" id="JANPWZ010001881">
    <property type="protein sequence ID" value="KAJ3562588.1"/>
    <property type="molecule type" value="Genomic_DNA"/>
</dbReference>
<feature type="transmembrane region" description="Helical" evidence="6">
    <location>
        <begin position="69"/>
        <end position="91"/>
    </location>
</feature>
<proteinExistence type="inferred from homology"/>
<dbReference type="Pfam" id="PF20684">
    <property type="entry name" value="Fung_rhodopsin"/>
    <property type="match status" value="1"/>
</dbReference>
<evidence type="ECO:0000256" key="2">
    <source>
        <dbReference type="ARBA" id="ARBA00022692"/>
    </source>
</evidence>
<dbReference type="InterPro" id="IPR052337">
    <property type="entry name" value="SAT4-like"/>
</dbReference>
<name>A0A9W8N8J1_9PEZI</name>
<protein>
    <recommendedName>
        <fullName evidence="7">Rhodopsin domain-containing protein</fullName>
    </recommendedName>
</protein>
<dbReference type="InterPro" id="IPR049326">
    <property type="entry name" value="Rhodopsin_dom_fungi"/>
</dbReference>
<dbReference type="PANTHER" id="PTHR33048:SF158">
    <property type="entry name" value="MEMBRANE PROTEIN PTH11-LIKE, PUTATIVE-RELATED"/>
    <property type="match status" value="1"/>
</dbReference>
<dbReference type="GO" id="GO:0016020">
    <property type="term" value="C:membrane"/>
    <property type="evidence" value="ECO:0007669"/>
    <property type="project" value="UniProtKB-SubCell"/>
</dbReference>
<feature type="transmembrane region" description="Helical" evidence="6">
    <location>
        <begin position="190"/>
        <end position="211"/>
    </location>
</feature>
<evidence type="ECO:0000256" key="3">
    <source>
        <dbReference type="ARBA" id="ARBA00022989"/>
    </source>
</evidence>
<keyword evidence="2 6" id="KW-0812">Transmembrane</keyword>
<accession>A0A9W8N8J1</accession>
<sequence>MEAFSNIAPGTDLCQLPSGPVPPGESIDFTKTDLQSVANGVTITLTIFAGIFVLTRLFDNFRKPQWSDVMVFIALVANITTQVSLSMHARLLRHTWNLPLCWLTGDYPKWFYIWSILSAFSLSFSKIATLLLFLQIFTVSKAMRIAIRIGIWTTAVLYLSNIGVSTYFIVPHNGRSWDESVMDSAGKLNISTYWGIALSSAVTLIDLYIAILPIPKLWRLNMSTRKKIQITAVFFVGVIAVVASVTNLIIKILSVLRDTYTNDYTYFSAVIATLSLVEMDASLIIPCSVAFSHVMKSYVLQSGAWWEKVLSVVGINGQSKDTRQTRYCSPSWHPVVLDQSSKKRNIYRGNKDEFIELSDELLWGNVKLDVRVPEAAFLADNI</sequence>
<evidence type="ECO:0000313" key="8">
    <source>
        <dbReference type="EMBL" id="KAJ3562588.1"/>
    </source>
</evidence>
<evidence type="ECO:0000256" key="6">
    <source>
        <dbReference type="SAM" id="Phobius"/>
    </source>
</evidence>
<feature type="transmembrane region" description="Helical" evidence="6">
    <location>
        <begin position="37"/>
        <end position="57"/>
    </location>
</feature>
<keyword evidence="4 6" id="KW-0472">Membrane</keyword>
<evidence type="ECO:0000313" key="9">
    <source>
        <dbReference type="Proteomes" id="UP001148614"/>
    </source>
</evidence>
<evidence type="ECO:0000256" key="1">
    <source>
        <dbReference type="ARBA" id="ARBA00004141"/>
    </source>
</evidence>
<evidence type="ECO:0000259" key="7">
    <source>
        <dbReference type="Pfam" id="PF20684"/>
    </source>
</evidence>
<dbReference type="PANTHER" id="PTHR33048">
    <property type="entry name" value="PTH11-LIKE INTEGRAL MEMBRANE PROTEIN (AFU_ORTHOLOGUE AFUA_5G11245)"/>
    <property type="match status" value="1"/>
</dbReference>
<dbReference type="VEuPathDB" id="FungiDB:F4678DRAFT_476949"/>
<dbReference type="Proteomes" id="UP001148614">
    <property type="component" value="Unassembled WGS sequence"/>
</dbReference>
<comment type="subcellular location">
    <subcellularLocation>
        <location evidence="1">Membrane</location>
        <topology evidence="1">Multi-pass membrane protein</topology>
    </subcellularLocation>
</comment>